<evidence type="ECO:0000256" key="1">
    <source>
        <dbReference type="ARBA" id="ARBA00022670"/>
    </source>
</evidence>
<dbReference type="GO" id="GO:0004222">
    <property type="term" value="F:metalloendopeptidase activity"/>
    <property type="evidence" value="ECO:0007669"/>
    <property type="project" value="InterPro"/>
</dbReference>
<reference evidence="12 13" key="1">
    <citation type="submission" date="2019-08" db="EMBL/GenBank/DDBJ databases">
        <authorList>
            <person name="Alioto T."/>
            <person name="Alioto T."/>
            <person name="Gomez Garrido J."/>
        </authorList>
    </citation>
    <scope>NUCLEOTIDE SEQUENCE [LARGE SCALE GENOMIC DNA]</scope>
</reference>
<dbReference type="GO" id="GO:0006515">
    <property type="term" value="P:protein quality control for misfolded or incompletely synthesized proteins"/>
    <property type="evidence" value="ECO:0007669"/>
    <property type="project" value="TreeGrafter"/>
</dbReference>
<dbReference type="GO" id="GO:0005743">
    <property type="term" value="C:mitochondrial inner membrane"/>
    <property type="evidence" value="ECO:0007669"/>
    <property type="project" value="TreeGrafter"/>
</dbReference>
<keyword evidence="1 9" id="KW-0645">Protease</keyword>
<evidence type="ECO:0000256" key="8">
    <source>
        <dbReference type="ARBA" id="ARBA00042978"/>
    </source>
</evidence>
<gene>
    <name evidence="12" type="ORF">CINCED_3A002082</name>
</gene>
<protein>
    <recommendedName>
        <fullName evidence="7">Metalloendopeptidase OMA1, mitochondrial</fullName>
    </recommendedName>
    <alternativeName>
        <fullName evidence="8">Overlapping with the m-AAA protease 1 homolog</fullName>
    </alternativeName>
</protein>
<evidence type="ECO:0000256" key="6">
    <source>
        <dbReference type="ARBA" id="ARBA00038233"/>
    </source>
</evidence>
<dbReference type="CDD" id="cd07331">
    <property type="entry name" value="M48C_Oma1_like"/>
    <property type="match status" value="1"/>
</dbReference>
<evidence type="ECO:0000256" key="5">
    <source>
        <dbReference type="ARBA" id="ARBA00023049"/>
    </source>
</evidence>
<sequence length="392" mass="45577">MFRRGLTKLCSLRTVSFRLPDRKYKSLANTCQKLVNTDFKPVCANQYQSPVVLKNGSCLESKRYFRVSPVNKLPLTKIITLVLHPVTKILAIFLGIYIRQWWLKLSTEEKRKFWHDVHNYRKQITAAIASCIGLITLYYATHIEIDPITGKRRLVLFSEKQIIELANAIADDLLNEHQHTVFPPSHQYYRRALYIAIQIINANTAYDHINDRKWFLIIVNNPELNAMVLPNGLIMVYSGLLDMANDAEIGIVLSHEMAHCLLNHHAMFLSLKRLLETLWLLPVVLLWAVFPIPDAILGYLLSYFLKDITILLPYERNQEIEADKYGLMLAANACIDIQQAPQLWKKFEKMNPINHKEVWWLSTHPSNQTRIKYIEDLLPYALELKKQQNCPD</sequence>
<dbReference type="EMBL" id="CABPRJ010000019">
    <property type="protein sequence ID" value="VVC25725.1"/>
    <property type="molecule type" value="Genomic_DNA"/>
</dbReference>
<dbReference type="GO" id="GO:0046872">
    <property type="term" value="F:metal ion binding"/>
    <property type="evidence" value="ECO:0007669"/>
    <property type="project" value="UniProtKB-KW"/>
</dbReference>
<dbReference type="InterPro" id="IPR001915">
    <property type="entry name" value="Peptidase_M48"/>
</dbReference>
<keyword evidence="5 9" id="KW-0482">Metalloprotease</keyword>
<feature type="transmembrane region" description="Helical" evidence="10">
    <location>
        <begin position="274"/>
        <end position="290"/>
    </location>
</feature>
<dbReference type="PANTHER" id="PTHR22726:SF1">
    <property type="entry name" value="METALLOENDOPEPTIDASE OMA1, MITOCHONDRIAL"/>
    <property type="match status" value="1"/>
</dbReference>
<evidence type="ECO:0000256" key="4">
    <source>
        <dbReference type="ARBA" id="ARBA00022833"/>
    </source>
</evidence>
<keyword evidence="10" id="KW-0472">Membrane</keyword>
<keyword evidence="3 9" id="KW-0378">Hydrolase</keyword>
<feature type="transmembrane region" description="Helical" evidence="10">
    <location>
        <begin position="123"/>
        <end position="141"/>
    </location>
</feature>
<feature type="transmembrane region" description="Helical" evidence="10">
    <location>
        <begin position="81"/>
        <end position="103"/>
    </location>
</feature>
<name>A0A5E4M0U7_9HEMI</name>
<dbReference type="InterPro" id="IPR051156">
    <property type="entry name" value="Mito/Outer_Membr_Metalloprot"/>
</dbReference>
<dbReference type="Proteomes" id="UP000325440">
    <property type="component" value="Unassembled WGS sequence"/>
</dbReference>
<comment type="similarity">
    <text evidence="6 9">Belongs to the peptidase M48 family.</text>
</comment>
<keyword evidence="10" id="KW-0812">Transmembrane</keyword>
<feature type="domain" description="Peptidase M48" evidence="11">
    <location>
        <begin position="208"/>
        <end position="376"/>
    </location>
</feature>
<keyword evidence="10" id="KW-1133">Transmembrane helix</keyword>
<dbReference type="OrthoDB" id="7464992at2759"/>
<evidence type="ECO:0000256" key="3">
    <source>
        <dbReference type="ARBA" id="ARBA00022801"/>
    </source>
</evidence>
<evidence type="ECO:0000313" key="12">
    <source>
        <dbReference type="EMBL" id="VVC25725.1"/>
    </source>
</evidence>
<evidence type="ECO:0000256" key="10">
    <source>
        <dbReference type="SAM" id="Phobius"/>
    </source>
</evidence>
<comment type="cofactor">
    <cofactor evidence="9">
        <name>Zn(2+)</name>
        <dbReference type="ChEBI" id="CHEBI:29105"/>
    </cofactor>
    <text evidence="9">Binds 1 zinc ion per subunit.</text>
</comment>
<keyword evidence="4 9" id="KW-0862">Zinc</keyword>
<dbReference type="AlphaFoldDB" id="A0A5E4M0U7"/>
<evidence type="ECO:0000313" key="13">
    <source>
        <dbReference type="Proteomes" id="UP000325440"/>
    </source>
</evidence>
<evidence type="ECO:0000256" key="2">
    <source>
        <dbReference type="ARBA" id="ARBA00022723"/>
    </source>
</evidence>
<keyword evidence="2" id="KW-0479">Metal-binding</keyword>
<dbReference type="PANTHER" id="PTHR22726">
    <property type="entry name" value="METALLOENDOPEPTIDASE OMA1"/>
    <property type="match status" value="1"/>
</dbReference>
<evidence type="ECO:0000256" key="9">
    <source>
        <dbReference type="RuleBase" id="RU003983"/>
    </source>
</evidence>
<evidence type="ECO:0000256" key="7">
    <source>
        <dbReference type="ARBA" id="ARBA00040360"/>
    </source>
</evidence>
<accession>A0A5E4M0U7</accession>
<organism evidence="12 13">
    <name type="scientific">Cinara cedri</name>
    <dbReference type="NCBI Taxonomy" id="506608"/>
    <lineage>
        <taxon>Eukaryota</taxon>
        <taxon>Metazoa</taxon>
        <taxon>Ecdysozoa</taxon>
        <taxon>Arthropoda</taxon>
        <taxon>Hexapoda</taxon>
        <taxon>Insecta</taxon>
        <taxon>Pterygota</taxon>
        <taxon>Neoptera</taxon>
        <taxon>Paraneoptera</taxon>
        <taxon>Hemiptera</taxon>
        <taxon>Sternorrhyncha</taxon>
        <taxon>Aphidomorpha</taxon>
        <taxon>Aphidoidea</taxon>
        <taxon>Aphididae</taxon>
        <taxon>Lachninae</taxon>
        <taxon>Cinara</taxon>
    </lineage>
</organism>
<dbReference type="Pfam" id="PF01435">
    <property type="entry name" value="Peptidase_M48"/>
    <property type="match status" value="1"/>
</dbReference>
<dbReference type="GO" id="GO:0034982">
    <property type="term" value="P:mitochondrial protein processing"/>
    <property type="evidence" value="ECO:0007669"/>
    <property type="project" value="TreeGrafter"/>
</dbReference>
<proteinExistence type="inferred from homology"/>
<keyword evidence="13" id="KW-1185">Reference proteome</keyword>
<dbReference type="Gene3D" id="3.30.2010.10">
    <property type="entry name" value="Metalloproteases ('zincins'), catalytic domain"/>
    <property type="match status" value="1"/>
</dbReference>
<evidence type="ECO:0000259" key="11">
    <source>
        <dbReference type="Pfam" id="PF01435"/>
    </source>
</evidence>